<keyword evidence="11" id="KW-0349">Heme</keyword>
<name>A0AAU7C0T9_9RICK</name>
<evidence type="ECO:0000256" key="12">
    <source>
        <dbReference type="ARBA" id="ARBA00022692"/>
    </source>
</evidence>
<accession>A0AAU7C0T9</accession>
<protein>
    <recommendedName>
        <fullName evidence="6">Succinate dehydrogenase hydrophobic membrane anchor subunit</fullName>
    </recommendedName>
</protein>
<feature type="transmembrane region" description="Helical" evidence="18">
    <location>
        <begin position="26"/>
        <end position="47"/>
    </location>
</feature>
<evidence type="ECO:0000256" key="15">
    <source>
        <dbReference type="ARBA" id="ARBA00022989"/>
    </source>
</evidence>
<dbReference type="RefSeq" id="WP_347939391.1">
    <property type="nucleotide sequence ID" value="NZ_CP157197.1"/>
</dbReference>
<keyword evidence="10" id="KW-0816">Tricarboxylic acid cycle</keyword>
<gene>
    <name evidence="19" type="primary">sdhD</name>
    <name evidence="19" type="ORF">AAGW17_02185</name>
</gene>
<comment type="pathway">
    <text evidence="4">Carbohydrate metabolism; tricarboxylic acid cycle.</text>
</comment>
<organism evidence="19">
    <name type="scientific">Rickettsia oklahomensis</name>
    <dbReference type="NCBI Taxonomy" id="3141789"/>
    <lineage>
        <taxon>Bacteria</taxon>
        <taxon>Pseudomonadati</taxon>
        <taxon>Pseudomonadota</taxon>
        <taxon>Alphaproteobacteria</taxon>
        <taxon>Rickettsiales</taxon>
        <taxon>Rickettsiaceae</taxon>
        <taxon>Rickettsieae</taxon>
        <taxon>Rickettsia</taxon>
        <taxon>belli group</taxon>
    </lineage>
</organism>
<keyword evidence="8" id="KW-1003">Cell membrane</keyword>
<dbReference type="InterPro" id="IPR034804">
    <property type="entry name" value="SQR/QFR_C/D"/>
</dbReference>
<dbReference type="KEGG" id="rof:AAGW17_02185"/>
<evidence type="ECO:0000256" key="8">
    <source>
        <dbReference type="ARBA" id="ARBA00022475"/>
    </source>
</evidence>
<evidence type="ECO:0000256" key="17">
    <source>
        <dbReference type="ARBA" id="ARBA00023136"/>
    </source>
</evidence>
<dbReference type="GO" id="GO:0020037">
    <property type="term" value="F:heme binding"/>
    <property type="evidence" value="ECO:0007669"/>
    <property type="project" value="InterPro"/>
</dbReference>
<dbReference type="CDD" id="cd03495">
    <property type="entry name" value="SQR_TypeC_SdhD_like"/>
    <property type="match status" value="1"/>
</dbReference>
<evidence type="ECO:0000256" key="4">
    <source>
        <dbReference type="ARBA" id="ARBA00005163"/>
    </source>
</evidence>
<evidence type="ECO:0000256" key="7">
    <source>
        <dbReference type="ARBA" id="ARBA00022448"/>
    </source>
</evidence>
<evidence type="ECO:0000256" key="6">
    <source>
        <dbReference type="ARBA" id="ARBA00019425"/>
    </source>
</evidence>
<sequence>MVYAFKAEIVKAKADGAVKSGAYHWLLQRITGLVLALCSIWLIYFTLTNKNSDLSIIMLELKKPFNVVALLITVIISLYHAILGMQAVIEDYINCNNKLRNALIIVVKLFCLVTIASFVMVMLYER</sequence>
<comment type="function">
    <text evidence="2">Membrane-anchoring subunit of succinate dehydrogenase (SDH).</text>
</comment>
<dbReference type="GO" id="GO:0017004">
    <property type="term" value="P:cytochrome complex assembly"/>
    <property type="evidence" value="ECO:0007669"/>
    <property type="project" value="TreeGrafter"/>
</dbReference>
<keyword evidence="12 18" id="KW-0812">Transmembrane</keyword>
<dbReference type="EMBL" id="CP157197">
    <property type="protein sequence ID" value="XBG66765.1"/>
    <property type="molecule type" value="Genomic_DNA"/>
</dbReference>
<evidence type="ECO:0000256" key="3">
    <source>
        <dbReference type="ARBA" id="ARBA00004429"/>
    </source>
</evidence>
<keyword evidence="9" id="KW-0997">Cell inner membrane</keyword>
<dbReference type="PANTHER" id="PTHR38689:SF1">
    <property type="entry name" value="SUCCINATE DEHYDROGENASE HYDROPHOBIC MEMBRANE ANCHOR SUBUNIT"/>
    <property type="match status" value="1"/>
</dbReference>
<dbReference type="InterPro" id="IPR000701">
    <property type="entry name" value="SuccDH_FuR_B_TM-su"/>
</dbReference>
<evidence type="ECO:0000256" key="18">
    <source>
        <dbReference type="SAM" id="Phobius"/>
    </source>
</evidence>
<keyword evidence="13" id="KW-0479">Metal-binding</keyword>
<evidence type="ECO:0000256" key="13">
    <source>
        <dbReference type="ARBA" id="ARBA00022723"/>
    </source>
</evidence>
<comment type="subcellular location">
    <subcellularLocation>
        <location evidence="3">Cell inner membrane</location>
        <topology evidence="3">Multi-pass membrane protein</topology>
    </subcellularLocation>
</comment>
<evidence type="ECO:0000313" key="19">
    <source>
        <dbReference type="EMBL" id="XBG66765.1"/>
    </source>
</evidence>
<feature type="transmembrane region" description="Helical" evidence="18">
    <location>
        <begin position="101"/>
        <end position="124"/>
    </location>
</feature>
<keyword evidence="17 18" id="KW-0472">Membrane</keyword>
<evidence type="ECO:0000256" key="9">
    <source>
        <dbReference type="ARBA" id="ARBA00022519"/>
    </source>
</evidence>
<dbReference type="InterPro" id="IPR014312">
    <property type="entry name" value="Succ_DH_anchor"/>
</dbReference>
<evidence type="ECO:0000256" key="10">
    <source>
        <dbReference type="ARBA" id="ARBA00022532"/>
    </source>
</evidence>
<dbReference type="Gene3D" id="1.20.1300.10">
    <property type="entry name" value="Fumarate reductase/succinate dehydrogenase, transmembrane subunit"/>
    <property type="match status" value="1"/>
</dbReference>
<evidence type="ECO:0000256" key="11">
    <source>
        <dbReference type="ARBA" id="ARBA00022617"/>
    </source>
</evidence>
<feature type="transmembrane region" description="Helical" evidence="18">
    <location>
        <begin position="67"/>
        <end position="89"/>
    </location>
</feature>
<keyword evidence="15 18" id="KW-1133">Transmembrane helix</keyword>
<keyword evidence="16" id="KW-0408">Iron</keyword>
<evidence type="ECO:0000256" key="1">
    <source>
        <dbReference type="ARBA" id="ARBA00001971"/>
    </source>
</evidence>
<dbReference type="GO" id="GO:0006099">
    <property type="term" value="P:tricarboxylic acid cycle"/>
    <property type="evidence" value="ECO:0007669"/>
    <property type="project" value="UniProtKB-KW"/>
</dbReference>
<dbReference type="AlphaFoldDB" id="A0AAU7C0T9"/>
<keyword evidence="14" id="KW-0249">Electron transport</keyword>
<dbReference type="PANTHER" id="PTHR38689">
    <property type="entry name" value="SUCCINATE DEHYDROGENASE HYDROPHOBIC MEMBRANE ANCHOR SUBUNIT"/>
    <property type="match status" value="1"/>
</dbReference>
<comment type="cofactor">
    <cofactor evidence="1">
        <name>heme</name>
        <dbReference type="ChEBI" id="CHEBI:30413"/>
    </cofactor>
</comment>
<keyword evidence="7" id="KW-0813">Transport</keyword>
<dbReference type="GO" id="GO:0009055">
    <property type="term" value="F:electron transfer activity"/>
    <property type="evidence" value="ECO:0007669"/>
    <property type="project" value="TreeGrafter"/>
</dbReference>
<dbReference type="NCBIfam" id="TIGR02968">
    <property type="entry name" value="succ_dehyd_anc"/>
    <property type="match status" value="1"/>
</dbReference>
<proteinExistence type="predicted"/>
<reference evidence="19" key="1">
    <citation type="submission" date="2024-05" db="EMBL/GenBank/DDBJ databases">
        <title>Characterization of a novel Rickettsia species. (Rickettsia oklahomia sp. nov.) from Amblyomma americanum ticks.</title>
        <authorList>
            <person name="Korla P.K."/>
            <person name="Karounos M."/>
            <person name="Wilson J.M."/>
            <person name="Little S.E."/>
            <person name="Qurollo B.A."/>
        </authorList>
    </citation>
    <scope>NUCLEOTIDE SEQUENCE</scope>
    <source>
        <strain evidence="19">Oklahoma-10</strain>
    </source>
</reference>
<evidence type="ECO:0000256" key="16">
    <source>
        <dbReference type="ARBA" id="ARBA00023004"/>
    </source>
</evidence>
<evidence type="ECO:0000256" key="14">
    <source>
        <dbReference type="ARBA" id="ARBA00022982"/>
    </source>
</evidence>
<dbReference type="GO" id="GO:0005886">
    <property type="term" value="C:plasma membrane"/>
    <property type="evidence" value="ECO:0007669"/>
    <property type="project" value="UniProtKB-SubCell"/>
</dbReference>
<dbReference type="SUPFAM" id="SSF81343">
    <property type="entry name" value="Fumarate reductase respiratory complex transmembrane subunits"/>
    <property type="match status" value="1"/>
</dbReference>
<dbReference type="Pfam" id="PF01127">
    <property type="entry name" value="Sdh_cyt"/>
    <property type="match status" value="1"/>
</dbReference>
<evidence type="ECO:0000256" key="5">
    <source>
        <dbReference type="ARBA" id="ARBA00011558"/>
    </source>
</evidence>
<dbReference type="GO" id="GO:0046872">
    <property type="term" value="F:metal ion binding"/>
    <property type="evidence" value="ECO:0007669"/>
    <property type="project" value="UniProtKB-KW"/>
</dbReference>
<evidence type="ECO:0000256" key="2">
    <source>
        <dbReference type="ARBA" id="ARBA00004050"/>
    </source>
</evidence>
<comment type="subunit">
    <text evidence="5">Part of an enzyme complex containing four subunits: a flavoprotein, an iron-sulfur protein, plus two membrane-anchoring proteins, SdhC and SdhD.</text>
</comment>